<comment type="caution">
    <text evidence="1">The sequence shown here is derived from an EMBL/GenBank/DDBJ whole genome shotgun (WGS) entry which is preliminary data.</text>
</comment>
<evidence type="ECO:0000313" key="1">
    <source>
        <dbReference type="EMBL" id="KAL2745525.1"/>
    </source>
</evidence>
<proteinExistence type="predicted"/>
<accession>A0ABD2CLA9</accession>
<dbReference type="EMBL" id="JAYRBN010000043">
    <property type="protein sequence ID" value="KAL2745525.1"/>
    <property type="molecule type" value="Genomic_DNA"/>
</dbReference>
<gene>
    <name evidence="1" type="ORF">V1477_006380</name>
</gene>
<evidence type="ECO:0000313" key="2">
    <source>
        <dbReference type="Proteomes" id="UP001607303"/>
    </source>
</evidence>
<protein>
    <submittedName>
        <fullName evidence="1">Uncharacterized protein</fullName>
    </submittedName>
</protein>
<sequence length="241" mass="27446">MFFSLFPLNRYYSATIGSICTQKDGRRVRDEPFQTAPFRKKFLKENVFFFVPFKPLLLGYYWFDLDEKNMGLEGATSPLNDPGLVLLGAIRARRALLNGPGPVLLGAIVSEKKIPKEKCFFPLVPLNRYNSAPIGPICAIVSEKKIVKENVFFLCSLYTVLTRLLLVQFVRKKYGRRGCDGPFPLTLRTRRALSNDPRSVLLGAIVSEKKIVKEKCFFPLFPLNRYNSAPIGSIWTKKIWA</sequence>
<organism evidence="1 2">
    <name type="scientific">Vespula maculifrons</name>
    <name type="common">Eastern yellow jacket</name>
    <name type="synonym">Wasp</name>
    <dbReference type="NCBI Taxonomy" id="7453"/>
    <lineage>
        <taxon>Eukaryota</taxon>
        <taxon>Metazoa</taxon>
        <taxon>Ecdysozoa</taxon>
        <taxon>Arthropoda</taxon>
        <taxon>Hexapoda</taxon>
        <taxon>Insecta</taxon>
        <taxon>Pterygota</taxon>
        <taxon>Neoptera</taxon>
        <taxon>Endopterygota</taxon>
        <taxon>Hymenoptera</taxon>
        <taxon>Apocrita</taxon>
        <taxon>Aculeata</taxon>
        <taxon>Vespoidea</taxon>
        <taxon>Vespidae</taxon>
        <taxon>Vespinae</taxon>
        <taxon>Vespula</taxon>
    </lineage>
</organism>
<keyword evidence="2" id="KW-1185">Reference proteome</keyword>
<dbReference type="AlphaFoldDB" id="A0ABD2CLA9"/>
<reference evidence="1 2" key="1">
    <citation type="journal article" date="2024" name="Ann. Entomol. Soc. Am.">
        <title>Genomic analyses of the southern and eastern yellowjacket wasps (Hymenoptera: Vespidae) reveal evolutionary signatures of social life.</title>
        <authorList>
            <person name="Catto M.A."/>
            <person name="Caine P.B."/>
            <person name="Orr S.E."/>
            <person name="Hunt B.G."/>
            <person name="Goodisman M.A.D."/>
        </authorList>
    </citation>
    <scope>NUCLEOTIDE SEQUENCE [LARGE SCALE GENOMIC DNA]</scope>
    <source>
        <strain evidence="1">232</strain>
        <tissue evidence="1">Head and thorax</tissue>
    </source>
</reference>
<dbReference type="Proteomes" id="UP001607303">
    <property type="component" value="Unassembled WGS sequence"/>
</dbReference>
<name>A0ABD2CLA9_VESMC</name>